<dbReference type="InterPro" id="IPR011009">
    <property type="entry name" value="Kinase-like_dom_sf"/>
</dbReference>
<dbReference type="EMBL" id="JABBWK010000085">
    <property type="protein sequence ID" value="KAG1894109.1"/>
    <property type="molecule type" value="Genomic_DNA"/>
</dbReference>
<dbReference type="Pfam" id="PF00069">
    <property type="entry name" value="Pkinase"/>
    <property type="match status" value="1"/>
</dbReference>
<dbReference type="Proteomes" id="UP001195769">
    <property type="component" value="Unassembled WGS sequence"/>
</dbReference>
<dbReference type="SUPFAM" id="SSF56112">
    <property type="entry name" value="Protein kinase-like (PK-like)"/>
    <property type="match status" value="1"/>
</dbReference>
<organism evidence="3 4">
    <name type="scientific">Suillus fuscotomentosus</name>
    <dbReference type="NCBI Taxonomy" id="1912939"/>
    <lineage>
        <taxon>Eukaryota</taxon>
        <taxon>Fungi</taxon>
        <taxon>Dikarya</taxon>
        <taxon>Basidiomycota</taxon>
        <taxon>Agaricomycotina</taxon>
        <taxon>Agaricomycetes</taxon>
        <taxon>Agaricomycetidae</taxon>
        <taxon>Boletales</taxon>
        <taxon>Suillineae</taxon>
        <taxon>Suillaceae</taxon>
        <taxon>Suillus</taxon>
    </lineage>
</organism>
<dbReference type="InterPro" id="IPR050235">
    <property type="entry name" value="CK1_Ser-Thr_kinase"/>
</dbReference>
<keyword evidence="1" id="KW-0067">ATP-binding</keyword>
<dbReference type="Gene3D" id="3.30.200.20">
    <property type="entry name" value="Phosphorylase Kinase, domain 1"/>
    <property type="match status" value="1"/>
</dbReference>
<comment type="caution">
    <text evidence="3">The sequence shown here is derived from an EMBL/GenBank/DDBJ whole genome shotgun (WGS) entry which is preliminary data.</text>
</comment>
<dbReference type="SMART" id="SM00220">
    <property type="entry name" value="S_TKc"/>
    <property type="match status" value="1"/>
</dbReference>
<dbReference type="AlphaFoldDB" id="A0AAD4DWD5"/>
<evidence type="ECO:0000313" key="4">
    <source>
        <dbReference type="Proteomes" id="UP001195769"/>
    </source>
</evidence>
<proteinExistence type="predicted"/>
<name>A0AAD4DWD5_9AGAM</name>
<accession>A0AAD4DWD5</accession>
<reference evidence="3" key="1">
    <citation type="journal article" date="2020" name="New Phytol.">
        <title>Comparative genomics reveals dynamic genome evolution in host specialist ectomycorrhizal fungi.</title>
        <authorList>
            <person name="Lofgren L.A."/>
            <person name="Nguyen N.H."/>
            <person name="Vilgalys R."/>
            <person name="Ruytinx J."/>
            <person name="Liao H.L."/>
            <person name="Branco S."/>
            <person name="Kuo A."/>
            <person name="LaButti K."/>
            <person name="Lipzen A."/>
            <person name="Andreopoulos W."/>
            <person name="Pangilinan J."/>
            <person name="Riley R."/>
            <person name="Hundley H."/>
            <person name="Na H."/>
            <person name="Barry K."/>
            <person name="Grigoriev I.V."/>
            <person name="Stajich J.E."/>
            <person name="Kennedy P.G."/>
        </authorList>
    </citation>
    <scope>NUCLEOTIDE SEQUENCE</scope>
    <source>
        <strain evidence="3">FC203</strain>
    </source>
</reference>
<keyword evidence="3" id="KW-0418">Kinase</keyword>
<evidence type="ECO:0000313" key="3">
    <source>
        <dbReference type="EMBL" id="KAG1894109.1"/>
    </source>
</evidence>
<feature type="domain" description="Protein kinase" evidence="2">
    <location>
        <begin position="12"/>
        <end position="185"/>
    </location>
</feature>
<dbReference type="InterPro" id="IPR017441">
    <property type="entry name" value="Protein_kinase_ATP_BS"/>
</dbReference>
<dbReference type="RefSeq" id="XP_041219685.1">
    <property type="nucleotide sequence ID" value="XM_041375871.1"/>
</dbReference>
<dbReference type="InterPro" id="IPR000719">
    <property type="entry name" value="Prot_kinase_dom"/>
</dbReference>
<keyword evidence="3" id="KW-0808">Transferase</keyword>
<dbReference type="PROSITE" id="PS50011">
    <property type="entry name" value="PROTEIN_KINASE_DOM"/>
    <property type="match status" value="1"/>
</dbReference>
<keyword evidence="4" id="KW-1185">Reference proteome</keyword>
<dbReference type="PROSITE" id="PS00107">
    <property type="entry name" value="PROTEIN_KINASE_ATP"/>
    <property type="match status" value="1"/>
</dbReference>
<sequence>MNKAPICIDGRFRLEDVLGSGSYAVVYHAHNFLNDDVIAIKLKPVTHNPSSMEHEHHILKKLEGGVGIPRALWFGRESKYHALALDLLGPLLHDLFLTCNQKFSLHTVVNLGEQLLSRLEYIHSHDYVHRNIKPQNILVDNSRQTTYIIDFGIVKRYWNTATKSHILFRRGRHVPYDLWIVSKCR</sequence>
<protein>
    <submittedName>
        <fullName evidence="3">Kinase-like domain-containing protein</fullName>
    </submittedName>
</protein>
<evidence type="ECO:0000259" key="2">
    <source>
        <dbReference type="PROSITE" id="PS50011"/>
    </source>
</evidence>
<dbReference type="GO" id="GO:0004672">
    <property type="term" value="F:protein kinase activity"/>
    <property type="evidence" value="ECO:0007669"/>
    <property type="project" value="InterPro"/>
</dbReference>
<dbReference type="PANTHER" id="PTHR11909">
    <property type="entry name" value="CASEIN KINASE-RELATED"/>
    <property type="match status" value="1"/>
</dbReference>
<dbReference type="GO" id="GO:0005524">
    <property type="term" value="F:ATP binding"/>
    <property type="evidence" value="ECO:0007669"/>
    <property type="project" value="UniProtKB-UniRule"/>
</dbReference>
<dbReference type="Gene3D" id="1.10.510.10">
    <property type="entry name" value="Transferase(Phosphotransferase) domain 1"/>
    <property type="match status" value="1"/>
</dbReference>
<feature type="binding site" evidence="1">
    <location>
        <position position="41"/>
    </location>
    <ligand>
        <name>ATP</name>
        <dbReference type="ChEBI" id="CHEBI:30616"/>
    </ligand>
</feature>
<gene>
    <name evidence="3" type="ORF">F5891DRAFT_962058</name>
</gene>
<evidence type="ECO:0000256" key="1">
    <source>
        <dbReference type="PROSITE-ProRule" id="PRU10141"/>
    </source>
</evidence>
<dbReference type="GeneID" id="64670169"/>
<keyword evidence="1" id="KW-0547">Nucleotide-binding</keyword>